<dbReference type="EMBL" id="JAACXV010000032">
    <property type="protein sequence ID" value="KAF7286260.1"/>
    <property type="molecule type" value="Genomic_DNA"/>
</dbReference>
<name>A0A834MMQ2_RHYFE</name>
<gene>
    <name evidence="1" type="ORF">GWI33_006554</name>
</gene>
<sequence length="93" mass="10745">MNLVGGAPRRSLRRRWLNLHPAHYTGKLKPPGLMARNYLGRSISPRNVPDNYPTTEGGDVEGKYRLILDDTGPSLKLPLWRRRNFNTNRQYSE</sequence>
<proteinExistence type="predicted"/>
<dbReference type="AlphaFoldDB" id="A0A834MMQ2"/>
<reference evidence="1" key="1">
    <citation type="submission" date="2020-08" db="EMBL/GenBank/DDBJ databases">
        <title>Genome sequencing and assembly of the red palm weevil Rhynchophorus ferrugineus.</title>
        <authorList>
            <person name="Dias G.B."/>
            <person name="Bergman C.M."/>
            <person name="Manee M."/>
        </authorList>
    </citation>
    <scope>NUCLEOTIDE SEQUENCE</scope>
    <source>
        <strain evidence="1">AA-2017</strain>
        <tissue evidence="1">Whole larva</tissue>
    </source>
</reference>
<keyword evidence="2" id="KW-1185">Reference proteome</keyword>
<protein>
    <submittedName>
        <fullName evidence="1">Uncharacterized protein</fullName>
    </submittedName>
</protein>
<comment type="caution">
    <text evidence="1">The sequence shown here is derived from an EMBL/GenBank/DDBJ whole genome shotgun (WGS) entry which is preliminary data.</text>
</comment>
<evidence type="ECO:0000313" key="1">
    <source>
        <dbReference type="EMBL" id="KAF7286260.1"/>
    </source>
</evidence>
<evidence type="ECO:0000313" key="2">
    <source>
        <dbReference type="Proteomes" id="UP000625711"/>
    </source>
</evidence>
<accession>A0A834MMQ2</accession>
<organism evidence="1 2">
    <name type="scientific">Rhynchophorus ferrugineus</name>
    <name type="common">Red palm weevil</name>
    <name type="synonym">Curculio ferrugineus</name>
    <dbReference type="NCBI Taxonomy" id="354439"/>
    <lineage>
        <taxon>Eukaryota</taxon>
        <taxon>Metazoa</taxon>
        <taxon>Ecdysozoa</taxon>
        <taxon>Arthropoda</taxon>
        <taxon>Hexapoda</taxon>
        <taxon>Insecta</taxon>
        <taxon>Pterygota</taxon>
        <taxon>Neoptera</taxon>
        <taxon>Endopterygota</taxon>
        <taxon>Coleoptera</taxon>
        <taxon>Polyphaga</taxon>
        <taxon>Cucujiformia</taxon>
        <taxon>Curculionidae</taxon>
        <taxon>Dryophthorinae</taxon>
        <taxon>Rhynchophorus</taxon>
    </lineage>
</organism>
<dbReference type="Proteomes" id="UP000625711">
    <property type="component" value="Unassembled WGS sequence"/>
</dbReference>